<comment type="similarity">
    <text evidence="1 13">Belongs to the class-II aminoacyl-tRNA synthetase family.</text>
</comment>
<keyword evidence="8 13" id="KW-0067">ATP-binding</keyword>
<proteinExistence type="inferred from homology"/>
<dbReference type="InterPro" id="IPR002320">
    <property type="entry name" value="Thr-tRNA-ligase_IIa"/>
</dbReference>
<dbReference type="EC" id="6.1.1.3" evidence="13"/>
<dbReference type="CDD" id="cd00771">
    <property type="entry name" value="ThrRS_core"/>
    <property type="match status" value="1"/>
</dbReference>
<dbReference type="FunFam" id="3.30.930.10:FF:000002">
    <property type="entry name" value="Threonine--tRNA ligase"/>
    <property type="match status" value="1"/>
</dbReference>
<dbReference type="FunFam" id="3.30.54.20:FF:000002">
    <property type="entry name" value="Threonine--tRNA ligase"/>
    <property type="match status" value="1"/>
</dbReference>
<keyword evidence="5 13" id="KW-0479">Metal-binding</keyword>
<dbReference type="GO" id="GO:0004829">
    <property type="term" value="F:threonine-tRNA ligase activity"/>
    <property type="evidence" value="ECO:0007669"/>
    <property type="project" value="UniProtKB-UniRule"/>
</dbReference>
<gene>
    <name evidence="13" type="primary">thrS</name>
    <name evidence="15" type="ORF">BIP78_0090</name>
</gene>
<dbReference type="HAMAP" id="MF_00184">
    <property type="entry name" value="Thr_tRNA_synth"/>
    <property type="match status" value="1"/>
</dbReference>
<dbReference type="InterPro" id="IPR045864">
    <property type="entry name" value="aa-tRNA-synth_II/BPL/LPL"/>
</dbReference>
<keyword evidence="11 13" id="KW-0030">Aminoacyl-tRNA synthetase</keyword>
<dbReference type="InterPro" id="IPR006195">
    <property type="entry name" value="aa-tRNA-synth_II"/>
</dbReference>
<keyword evidence="7 13" id="KW-0862">Zinc</keyword>
<dbReference type="PROSITE" id="PS50862">
    <property type="entry name" value="AA_TRNA_LIGASE_II"/>
    <property type="match status" value="1"/>
</dbReference>
<dbReference type="InterPro" id="IPR033728">
    <property type="entry name" value="ThrRS_core"/>
</dbReference>
<dbReference type="GO" id="GO:0006435">
    <property type="term" value="P:threonyl-tRNA aminoacylation"/>
    <property type="evidence" value="ECO:0007669"/>
    <property type="project" value="UniProtKB-UniRule"/>
</dbReference>
<dbReference type="GO" id="GO:0005737">
    <property type="term" value="C:cytoplasm"/>
    <property type="evidence" value="ECO:0007669"/>
    <property type="project" value="UniProtKB-SubCell"/>
</dbReference>
<dbReference type="NCBIfam" id="TIGR00418">
    <property type="entry name" value="thrS"/>
    <property type="match status" value="1"/>
</dbReference>
<dbReference type="AlphaFoldDB" id="A0A410FSG2"/>
<keyword evidence="9 13" id="KW-0694">RNA-binding</keyword>
<evidence type="ECO:0000313" key="16">
    <source>
        <dbReference type="Proteomes" id="UP000287233"/>
    </source>
</evidence>
<dbReference type="Gene3D" id="3.40.50.800">
    <property type="entry name" value="Anticodon-binding domain"/>
    <property type="match status" value="1"/>
</dbReference>
<dbReference type="SUPFAM" id="SSF55186">
    <property type="entry name" value="ThrRS/AlaRS common domain"/>
    <property type="match status" value="1"/>
</dbReference>
<dbReference type="GO" id="GO:0046872">
    <property type="term" value="F:metal ion binding"/>
    <property type="evidence" value="ECO:0007669"/>
    <property type="project" value="UniProtKB-KW"/>
</dbReference>
<dbReference type="SMART" id="SM00863">
    <property type="entry name" value="tRNA_SAD"/>
    <property type="match status" value="1"/>
</dbReference>
<evidence type="ECO:0000256" key="2">
    <source>
        <dbReference type="ARBA" id="ARBA00022490"/>
    </source>
</evidence>
<dbReference type="Pfam" id="PF00587">
    <property type="entry name" value="tRNA-synt_2b"/>
    <property type="match status" value="1"/>
</dbReference>
<organism evidence="15 16">
    <name type="scientific">Bipolaricaulis sibiricus</name>
    <dbReference type="NCBI Taxonomy" id="2501609"/>
    <lineage>
        <taxon>Bacteria</taxon>
        <taxon>Candidatus Bipolaricaulota</taxon>
        <taxon>Candidatus Bipolaricaulia</taxon>
        <taxon>Candidatus Bipolaricaulales</taxon>
        <taxon>Candidatus Bipolaricaulaceae</taxon>
        <taxon>Candidatus Bipolaricaulis</taxon>
    </lineage>
</organism>
<evidence type="ECO:0000256" key="1">
    <source>
        <dbReference type="ARBA" id="ARBA00008226"/>
    </source>
</evidence>
<keyword evidence="6 13" id="KW-0547">Nucleotide-binding</keyword>
<evidence type="ECO:0000256" key="13">
    <source>
        <dbReference type="HAMAP-Rule" id="MF_00184"/>
    </source>
</evidence>
<dbReference type="Pfam" id="PF07973">
    <property type="entry name" value="tRNA_SAD"/>
    <property type="match status" value="1"/>
</dbReference>
<evidence type="ECO:0000256" key="8">
    <source>
        <dbReference type="ARBA" id="ARBA00022840"/>
    </source>
</evidence>
<comment type="subcellular location">
    <subcellularLocation>
        <location evidence="13">Cytoplasm</location>
    </subcellularLocation>
</comment>
<feature type="binding site" evidence="13">
    <location>
        <position position="330"/>
    </location>
    <ligand>
        <name>Zn(2+)</name>
        <dbReference type="ChEBI" id="CHEBI:29105"/>
        <note>catalytic</note>
    </ligand>
</feature>
<dbReference type="Pfam" id="PF03129">
    <property type="entry name" value="HGTP_anticodon"/>
    <property type="match status" value="1"/>
</dbReference>
<keyword evidence="4 13" id="KW-0436">Ligase</keyword>
<keyword evidence="10 13" id="KW-0648">Protein biosynthesis</keyword>
<dbReference type="FunFam" id="3.40.50.800:FF:000001">
    <property type="entry name" value="Threonine--tRNA ligase"/>
    <property type="match status" value="1"/>
</dbReference>
<comment type="catalytic activity">
    <reaction evidence="12 13">
        <text>tRNA(Thr) + L-threonine + ATP = L-threonyl-tRNA(Thr) + AMP + diphosphate + H(+)</text>
        <dbReference type="Rhea" id="RHEA:24624"/>
        <dbReference type="Rhea" id="RHEA-COMP:9670"/>
        <dbReference type="Rhea" id="RHEA-COMP:9704"/>
        <dbReference type="ChEBI" id="CHEBI:15378"/>
        <dbReference type="ChEBI" id="CHEBI:30616"/>
        <dbReference type="ChEBI" id="CHEBI:33019"/>
        <dbReference type="ChEBI" id="CHEBI:57926"/>
        <dbReference type="ChEBI" id="CHEBI:78442"/>
        <dbReference type="ChEBI" id="CHEBI:78534"/>
        <dbReference type="ChEBI" id="CHEBI:456215"/>
        <dbReference type="EC" id="6.1.1.3"/>
    </reaction>
</comment>
<keyword evidence="3 13" id="KW-0820">tRNA-binding</keyword>
<feature type="domain" description="Aminoacyl-transfer RNA synthetases class-II family profile" evidence="14">
    <location>
        <begin position="236"/>
        <end position="534"/>
    </location>
</feature>
<comment type="cofactor">
    <cofactor evidence="13">
        <name>Zn(2+)</name>
        <dbReference type="ChEBI" id="CHEBI:29105"/>
    </cofactor>
    <text evidence="13">Binds 1 zinc ion per subunit.</text>
</comment>
<dbReference type="Gene3D" id="3.30.930.10">
    <property type="entry name" value="Bira Bifunctional Protein, Domain 2"/>
    <property type="match status" value="1"/>
</dbReference>
<comment type="subunit">
    <text evidence="13">Homodimer.</text>
</comment>
<evidence type="ECO:0000256" key="5">
    <source>
        <dbReference type="ARBA" id="ARBA00022723"/>
    </source>
</evidence>
<dbReference type="EMBL" id="CP034928">
    <property type="protein sequence ID" value="QAA75858.1"/>
    <property type="molecule type" value="Genomic_DNA"/>
</dbReference>
<feature type="binding site" evidence="13">
    <location>
        <position position="511"/>
    </location>
    <ligand>
        <name>Zn(2+)</name>
        <dbReference type="ChEBI" id="CHEBI:29105"/>
        <note>catalytic</note>
    </ligand>
</feature>
<dbReference type="SUPFAM" id="SSF52954">
    <property type="entry name" value="Class II aaRS ABD-related"/>
    <property type="match status" value="1"/>
</dbReference>
<dbReference type="InterPro" id="IPR004154">
    <property type="entry name" value="Anticodon-bd"/>
</dbReference>
<dbReference type="GO" id="GO:0000049">
    <property type="term" value="F:tRNA binding"/>
    <property type="evidence" value="ECO:0007669"/>
    <property type="project" value="UniProtKB-KW"/>
</dbReference>
<dbReference type="SUPFAM" id="SSF55681">
    <property type="entry name" value="Class II aaRS and biotin synthetases"/>
    <property type="match status" value="1"/>
</dbReference>
<feature type="binding site" evidence="13">
    <location>
        <position position="381"/>
    </location>
    <ligand>
        <name>Zn(2+)</name>
        <dbReference type="ChEBI" id="CHEBI:29105"/>
        <note>catalytic</note>
    </ligand>
</feature>
<evidence type="ECO:0000256" key="3">
    <source>
        <dbReference type="ARBA" id="ARBA00022555"/>
    </source>
</evidence>
<evidence type="ECO:0000256" key="7">
    <source>
        <dbReference type="ARBA" id="ARBA00022833"/>
    </source>
</evidence>
<dbReference type="PRINTS" id="PR01047">
    <property type="entry name" value="TRNASYNTHTHR"/>
</dbReference>
<dbReference type="Gene3D" id="3.30.54.20">
    <property type="match status" value="1"/>
</dbReference>
<evidence type="ECO:0000256" key="12">
    <source>
        <dbReference type="ARBA" id="ARBA00049515"/>
    </source>
</evidence>
<dbReference type="KEGG" id="bih:BIP78_0090"/>
<dbReference type="PANTHER" id="PTHR11451:SF44">
    <property type="entry name" value="THREONINE--TRNA LIGASE, CHLOROPLASTIC_MITOCHONDRIAL 2"/>
    <property type="match status" value="1"/>
</dbReference>
<dbReference type="InterPro" id="IPR002314">
    <property type="entry name" value="aa-tRNA-synt_IIb"/>
</dbReference>
<dbReference type="InterPro" id="IPR036621">
    <property type="entry name" value="Anticodon-bd_dom_sf"/>
</dbReference>
<evidence type="ECO:0000256" key="11">
    <source>
        <dbReference type="ARBA" id="ARBA00023146"/>
    </source>
</evidence>
<dbReference type="Gene3D" id="3.30.980.10">
    <property type="entry name" value="Threonyl-trna Synthetase, Chain A, domain 2"/>
    <property type="match status" value="1"/>
</dbReference>
<evidence type="ECO:0000256" key="6">
    <source>
        <dbReference type="ARBA" id="ARBA00022741"/>
    </source>
</evidence>
<evidence type="ECO:0000313" key="15">
    <source>
        <dbReference type="EMBL" id="QAA75858.1"/>
    </source>
</evidence>
<accession>A0A410FSG2</accession>
<dbReference type="FunFam" id="3.30.980.10:FF:000005">
    <property type="entry name" value="Threonyl-tRNA synthetase, mitochondrial"/>
    <property type="match status" value="1"/>
</dbReference>
<evidence type="ECO:0000259" key="14">
    <source>
        <dbReference type="PROSITE" id="PS50862"/>
    </source>
</evidence>
<reference evidence="16" key="1">
    <citation type="submission" date="2018-12" db="EMBL/GenBank/DDBJ databases">
        <title>Complete genome sequence of an uncultured bacterium of the candidate phylum Bipolaricaulota.</title>
        <authorList>
            <person name="Kadnikov V.V."/>
            <person name="Mardanov A.V."/>
            <person name="Beletsky A.V."/>
            <person name="Frank Y.A."/>
            <person name="Karnachuk O.V."/>
            <person name="Ravin N.V."/>
        </authorList>
    </citation>
    <scope>NUCLEOTIDE SEQUENCE [LARGE SCALE GENOMIC DNA]</scope>
</reference>
<name>A0A410FSG2_BIPS1</name>
<evidence type="ECO:0000256" key="9">
    <source>
        <dbReference type="ARBA" id="ARBA00022884"/>
    </source>
</evidence>
<evidence type="ECO:0000256" key="4">
    <source>
        <dbReference type="ARBA" id="ARBA00022598"/>
    </source>
</evidence>
<dbReference type="GO" id="GO:0005524">
    <property type="term" value="F:ATP binding"/>
    <property type="evidence" value="ECO:0007669"/>
    <property type="project" value="UniProtKB-UniRule"/>
</dbReference>
<dbReference type="InterPro" id="IPR012947">
    <property type="entry name" value="tRNA_SAD"/>
</dbReference>
<sequence length="640" mass="72358">MANVILPSGDMVVVNDGDLLSILKERGQTAAAILVDGELRDLRDPLPSVGEIRAVGLDDPAALEVLRHTASHVLAHAVTRLYPGAKLAIGPAIDDGFYYDIRFPQPVNRDELPKIEAEMAKIVREDLPIERVWLSRAEAEALLANNGEDYKLELVGEIPDERISFYRQGEFIDLCRGPHLPSTGLVRHFALLDLAGAYWRGDATRDMLTRVYGTAFPTREALEEHLKWREEARKRDHRTLGPELDLFSIQNEMIGAGLVLWHPKGAAVRHQIETFWKDEHYKAGYRLVVSPHIGRARLWETSGHLDFYKDGMYSPMDIEGQEFYLKPMNCPFHIAIYKTHTRSYRDLPIRYAELGTVYRFERSGVLHGLLRVRGFTQDDAHIICRPDQIEDEVSACLDLTLHILGAFGFHDYKVALSVRDPEHIEHYIGSDAMWEQAEGSLVRALERKRLSYTRMPGEAVFYGPKIDLHVLDSLKRSWQLTTIQFDFNEPERFDMAYIGDDGQAHRPYMVHRALLGSLERFFGILIEHYGGAFPAWLAPVQAAVLPVTEAEIPYAEGVADELRQAGIRAEAWTKERKTLRWLIREAQVHKVPYMLVCGAREASGGVVAVRLRTGEDLGPHRVADVVARIRGAVTSRGASL</sequence>
<comment type="caution">
    <text evidence="13">Lacks conserved residue(s) required for the propagation of feature annotation.</text>
</comment>
<dbReference type="CDD" id="cd00860">
    <property type="entry name" value="ThrRS_anticodon"/>
    <property type="match status" value="1"/>
</dbReference>
<evidence type="ECO:0000256" key="10">
    <source>
        <dbReference type="ARBA" id="ARBA00022917"/>
    </source>
</evidence>
<protein>
    <recommendedName>
        <fullName evidence="13">Threonine--tRNA ligase</fullName>
        <ecNumber evidence="13">6.1.1.3</ecNumber>
    </recommendedName>
    <alternativeName>
        <fullName evidence="13">Threonyl-tRNA synthetase</fullName>
        <shortName evidence="13">ThrRS</shortName>
    </alternativeName>
</protein>
<dbReference type="InterPro" id="IPR047246">
    <property type="entry name" value="ThrRS_anticodon"/>
</dbReference>
<dbReference type="PANTHER" id="PTHR11451">
    <property type="entry name" value="THREONINE-TRNA LIGASE"/>
    <property type="match status" value="1"/>
</dbReference>
<dbReference type="InterPro" id="IPR018163">
    <property type="entry name" value="Thr/Ala-tRNA-synth_IIc_edit"/>
</dbReference>
<keyword evidence="2 13" id="KW-0963">Cytoplasm</keyword>
<dbReference type="Proteomes" id="UP000287233">
    <property type="component" value="Chromosome"/>
</dbReference>